<reference evidence="3" key="1">
    <citation type="journal article" date="2014" name="Int. J. Syst. Evol. Microbiol.">
        <title>Complete genome sequence of Corynebacterium casei LMG S-19264T (=DSM 44701T), isolated from a smear-ripened cheese.</title>
        <authorList>
            <consortium name="US DOE Joint Genome Institute (JGI-PGF)"/>
            <person name="Walter F."/>
            <person name="Albersmeier A."/>
            <person name="Kalinowski J."/>
            <person name="Ruckert C."/>
        </authorList>
    </citation>
    <scope>NUCLEOTIDE SEQUENCE</scope>
    <source>
        <strain evidence="3">CGMCC 1.12187</strain>
    </source>
</reference>
<feature type="compositionally biased region" description="Low complexity" evidence="1">
    <location>
        <begin position="31"/>
        <end position="64"/>
    </location>
</feature>
<feature type="region of interest" description="Disordered" evidence="1">
    <location>
        <begin position="31"/>
        <end position="85"/>
    </location>
</feature>
<evidence type="ECO:0000256" key="1">
    <source>
        <dbReference type="SAM" id="MobiDB-lite"/>
    </source>
</evidence>
<dbReference type="EMBL" id="BMEQ01000001">
    <property type="protein sequence ID" value="GGG41846.1"/>
    <property type="molecule type" value="Genomic_DNA"/>
</dbReference>
<proteinExistence type="predicted"/>
<sequence>MTDPFRAPPARRLAPLGAALLALLLAGCAGEPAPSAATTSAATSATTSTATSTAPASEAPSSEPAPGPVATSTPAPSGNDVAPYDDTATRDAAARFGATQPLGNGLEAVVEGPRPATAGERAVRAAPGTPVQVFTVTLTNTGSAPVDAVPWSFPVAVHVDGGDPALPAFDESLGVRMETFPTIAPGGSASLDVAFSAPAGADLAVRVFDNSTPNHFVEFTA</sequence>
<feature type="signal peptide" evidence="2">
    <location>
        <begin position="1"/>
        <end position="29"/>
    </location>
</feature>
<dbReference type="AlphaFoldDB" id="A0A917LLF5"/>
<protein>
    <recommendedName>
        <fullName evidence="5">DUF4352 domain-containing protein</fullName>
    </recommendedName>
</protein>
<accession>A0A917LLF5</accession>
<organism evidence="3 4">
    <name type="scientific">Kocuria dechangensis</name>
    <dbReference type="NCBI Taxonomy" id="1176249"/>
    <lineage>
        <taxon>Bacteria</taxon>
        <taxon>Bacillati</taxon>
        <taxon>Actinomycetota</taxon>
        <taxon>Actinomycetes</taxon>
        <taxon>Micrococcales</taxon>
        <taxon>Micrococcaceae</taxon>
        <taxon>Kocuria</taxon>
    </lineage>
</organism>
<keyword evidence="2" id="KW-0732">Signal</keyword>
<dbReference type="Proteomes" id="UP000638848">
    <property type="component" value="Unassembled WGS sequence"/>
</dbReference>
<gene>
    <name evidence="3" type="ORF">GCM10011374_00240</name>
</gene>
<evidence type="ECO:0008006" key="5">
    <source>
        <dbReference type="Google" id="ProtNLM"/>
    </source>
</evidence>
<evidence type="ECO:0000313" key="3">
    <source>
        <dbReference type="EMBL" id="GGG41846.1"/>
    </source>
</evidence>
<comment type="caution">
    <text evidence="3">The sequence shown here is derived from an EMBL/GenBank/DDBJ whole genome shotgun (WGS) entry which is preliminary data.</text>
</comment>
<dbReference type="PROSITE" id="PS51257">
    <property type="entry name" value="PROKAR_LIPOPROTEIN"/>
    <property type="match status" value="1"/>
</dbReference>
<dbReference type="RefSeq" id="WP_188533810.1">
    <property type="nucleotide sequence ID" value="NZ_BMEQ01000001.1"/>
</dbReference>
<reference evidence="3" key="2">
    <citation type="submission" date="2020-09" db="EMBL/GenBank/DDBJ databases">
        <authorList>
            <person name="Sun Q."/>
            <person name="Zhou Y."/>
        </authorList>
    </citation>
    <scope>NUCLEOTIDE SEQUENCE</scope>
    <source>
        <strain evidence="3">CGMCC 1.12187</strain>
    </source>
</reference>
<name>A0A917LLF5_9MICC</name>
<keyword evidence="4" id="KW-1185">Reference proteome</keyword>
<evidence type="ECO:0000256" key="2">
    <source>
        <dbReference type="SAM" id="SignalP"/>
    </source>
</evidence>
<evidence type="ECO:0000313" key="4">
    <source>
        <dbReference type="Proteomes" id="UP000638848"/>
    </source>
</evidence>
<feature type="chain" id="PRO_5039633078" description="DUF4352 domain-containing protein" evidence="2">
    <location>
        <begin position="30"/>
        <end position="221"/>
    </location>
</feature>